<sequence>MMRHPKPMLSPTEPGMDPTNGNFRDQLDLSCSFRLAFVASVETFAQYRSGFNPLPTPPCTSADKENEAEAYRARLRSSTRQSNVLQAPGSPRRRRRVSTAAHMSVFHARGDMRNSRSNKGSRLLSNDMASREPLVEMTSNAERIDAQGVLATPPPTEPVSLSPTTSVFSIHEDAVEHSAQAHSRPNNRAIAQRERRRREREQRERFQQENRAQRELRYVWMGDVDPDHIERGERASAVDVDEDRGDEMGVEETDVENMGPALRPAAIDIPLARRPYREPTARHYLGRMNHTCRSCGALHWLDEKLASSSSSSPVFTTCCDHGTVDIPLLQPPPEPLFGFFTNEHDAQSKNFRDHIAEYNRALAFTSLGVSEDHSVNAGRGQPVFRIHGELCHRTGSLLPPPQRQPIYAQLYFYDPRSSLDLRMQNNAGSQLREDTMAALQRIIYDHHQYAPLYLHAYEILRDYSDADDVSIRLRVVPGTVRSQQEPLQLQGDIRTYRPPTADDVCLIYPEDPTAEWRDIILRRRSGRLERISECHPAYAPLQYPNDTLKIPQRMLSPDEDHLIKFIYPDLQYHAESTERASSYFKDRMILSPRNVDVWQLNEKILQKINTPSRTYLSADTLVDDEGS</sequence>
<organism evidence="2 3">
    <name type="scientific">Panaeolus cyanescens</name>
    <dbReference type="NCBI Taxonomy" id="181874"/>
    <lineage>
        <taxon>Eukaryota</taxon>
        <taxon>Fungi</taxon>
        <taxon>Dikarya</taxon>
        <taxon>Basidiomycota</taxon>
        <taxon>Agaricomycotina</taxon>
        <taxon>Agaricomycetes</taxon>
        <taxon>Agaricomycetidae</taxon>
        <taxon>Agaricales</taxon>
        <taxon>Agaricineae</taxon>
        <taxon>Galeropsidaceae</taxon>
        <taxon>Panaeolus</taxon>
    </lineage>
</organism>
<dbReference type="PANTHER" id="PTHR45786">
    <property type="entry name" value="DNA BINDING PROTEIN-LIKE"/>
    <property type="match status" value="1"/>
</dbReference>
<feature type="region of interest" description="Disordered" evidence="1">
    <location>
        <begin position="1"/>
        <end position="23"/>
    </location>
</feature>
<evidence type="ECO:0000313" key="2">
    <source>
        <dbReference type="EMBL" id="PPR01840.1"/>
    </source>
</evidence>
<feature type="compositionally biased region" description="Basic and acidic residues" evidence="1">
    <location>
        <begin position="199"/>
        <end position="208"/>
    </location>
</feature>
<keyword evidence="3" id="KW-1185">Reference proteome</keyword>
<protein>
    <submittedName>
        <fullName evidence="2">Uncharacterized protein</fullName>
    </submittedName>
</protein>
<evidence type="ECO:0000313" key="3">
    <source>
        <dbReference type="Proteomes" id="UP000284842"/>
    </source>
</evidence>
<dbReference type="PANTHER" id="PTHR45786:SF74">
    <property type="entry name" value="ATP-DEPENDENT DNA HELICASE"/>
    <property type="match status" value="1"/>
</dbReference>
<accession>A0A409YFQ6</accession>
<name>A0A409YFQ6_9AGAR</name>
<dbReference type="STRING" id="181874.A0A409YFQ6"/>
<dbReference type="AlphaFoldDB" id="A0A409YFQ6"/>
<proteinExistence type="predicted"/>
<comment type="caution">
    <text evidence="2">The sequence shown here is derived from an EMBL/GenBank/DDBJ whole genome shotgun (WGS) entry which is preliminary data.</text>
</comment>
<feature type="compositionally biased region" description="Polar residues" evidence="1">
    <location>
        <begin position="76"/>
        <end position="85"/>
    </location>
</feature>
<feature type="region of interest" description="Disordered" evidence="1">
    <location>
        <begin position="175"/>
        <end position="208"/>
    </location>
</feature>
<feature type="region of interest" description="Disordered" evidence="1">
    <location>
        <begin position="74"/>
        <end position="99"/>
    </location>
</feature>
<evidence type="ECO:0000256" key="1">
    <source>
        <dbReference type="SAM" id="MobiDB-lite"/>
    </source>
</evidence>
<dbReference type="Proteomes" id="UP000284842">
    <property type="component" value="Unassembled WGS sequence"/>
</dbReference>
<dbReference type="OrthoDB" id="3366231at2759"/>
<dbReference type="EMBL" id="NHTK01001210">
    <property type="protein sequence ID" value="PPR01840.1"/>
    <property type="molecule type" value="Genomic_DNA"/>
</dbReference>
<gene>
    <name evidence="2" type="ORF">CVT24_001728</name>
</gene>
<dbReference type="InParanoid" id="A0A409YFQ6"/>
<reference evidence="2 3" key="1">
    <citation type="journal article" date="2018" name="Evol. Lett.">
        <title>Horizontal gene cluster transfer increased hallucinogenic mushroom diversity.</title>
        <authorList>
            <person name="Reynolds H.T."/>
            <person name="Vijayakumar V."/>
            <person name="Gluck-Thaler E."/>
            <person name="Korotkin H.B."/>
            <person name="Matheny P.B."/>
            <person name="Slot J.C."/>
        </authorList>
    </citation>
    <scope>NUCLEOTIDE SEQUENCE [LARGE SCALE GENOMIC DNA]</scope>
    <source>
        <strain evidence="2 3">2629</strain>
    </source>
</reference>